<name>A0A9D9I1D1_9FIRM</name>
<comment type="caution">
    <text evidence="2">The sequence shown here is derived from an EMBL/GenBank/DDBJ whole genome shotgun (WGS) entry which is preliminary data.</text>
</comment>
<comment type="similarity">
    <text evidence="1">Belongs to the UPF0751 family.</text>
</comment>
<dbReference type="InterPro" id="IPR016772">
    <property type="entry name" value="UCP020408"/>
</dbReference>
<protein>
    <submittedName>
        <fullName evidence="2">DUF2325 domain-containing protein</fullName>
    </submittedName>
</protein>
<evidence type="ECO:0000313" key="2">
    <source>
        <dbReference type="EMBL" id="MBO8464063.1"/>
    </source>
</evidence>
<dbReference type="Pfam" id="PF10087">
    <property type="entry name" value="DUF2325"/>
    <property type="match status" value="1"/>
</dbReference>
<accession>A0A9D9I1D1</accession>
<reference evidence="2" key="1">
    <citation type="submission" date="2020-10" db="EMBL/GenBank/DDBJ databases">
        <authorList>
            <person name="Gilroy R."/>
        </authorList>
    </citation>
    <scope>NUCLEOTIDE SEQUENCE</scope>
    <source>
        <strain evidence="2">E3-2379</strain>
    </source>
</reference>
<dbReference type="AlphaFoldDB" id="A0A9D9I1D1"/>
<sequence length="95" mass="10473">MSVVIVGGNERMVCKYEDVCKNYGCKAKVFAKEKGMLRKKIGCPDLMILFTNTVSHKMAMSASKEAKKNNIQIVHVPTSSIAALEQVLSQKCHLA</sequence>
<dbReference type="EMBL" id="JADIML010000256">
    <property type="protein sequence ID" value="MBO8464063.1"/>
    <property type="molecule type" value="Genomic_DNA"/>
</dbReference>
<reference evidence="2" key="2">
    <citation type="journal article" date="2021" name="PeerJ">
        <title>Extensive microbial diversity within the chicken gut microbiome revealed by metagenomics and culture.</title>
        <authorList>
            <person name="Gilroy R."/>
            <person name="Ravi A."/>
            <person name="Getino M."/>
            <person name="Pursley I."/>
            <person name="Horton D.L."/>
            <person name="Alikhan N.F."/>
            <person name="Baker D."/>
            <person name="Gharbi K."/>
            <person name="Hall N."/>
            <person name="Watson M."/>
            <person name="Adriaenssens E.M."/>
            <person name="Foster-Nyarko E."/>
            <person name="Jarju S."/>
            <person name="Secka A."/>
            <person name="Antonio M."/>
            <person name="Oren A."/>
            <person name="Chaudhuri R.R."/>
            <person name="La Ragione R."/>
            <person name="Hildebrand F."/>
            <person name="Pallen M.J."/>
        </authorList>
    </citation>
    <scope>NUCLEOTIDE SEQUENCE</scope>
    <source>
        <strain evidence="2">E3-2379</strain>
    </source>
</reference>
<proteinExistence type="inferred from homology"/>
<dbReference type="Proteomes" id="UP000823618">
    <property type="component" value="Unassembled WGS sequence"/>
</dbReference>
<evidence type="ECO:0000256" key="1">
    <source>
        <dbReference type="ARBA" id="ARBA00007189"/>
    </source>
</evidence>
<organism evidence="2 3">
    <name type="scientific">Candidatus Scybalomonas excrementavium</name>
    <dbReference type="NCBI Taxonomy" id="2840943"/>
    <lineage>
        <taxon>Bacteria</taxon>
        <taxon>Bacillati</taxon>
        <taxon>Bacillota</taxon>
        <taxon>Clostridia</taxon>
        <taxon>Lachnospirales</taxon>
        <taxon>Lachnospiraceae</taxon>
        <taxon>Lachnospiraceae incertae sedis</taxon>
        <taxon>Candidatus Scybalomonas</taxon>
    </lineage>
</organism>
<gene>
    <name evidence="2" type="ORF">IAC13_09040</name>
</gene>
<evidence type="ECO:0000313" key="3">
    <source>
        <dbReference type="Proteomes" id="UP000823618"/>
    </source>
</evidence>